<evidence type="ECO:0000313" key="1">
    <source>
        <dbReference type="EMBL" id="KAF2617128.1"/>
    </source>
</evidence>
<accession>A0A8S9MFV8</accession>
<comment type="caution">
    <text evidence="1">The sequence shown here is derived from an EMBL/GenBank/DDBJ whole genome shotgun (WGS) entry which is preliminary data.</text>
</comment>
<dbReference type="Proteomes" id="UP000712281">
    <property type="component" value="Unassembled WGS sequence"/>
</dbReference>
<dbReference type="EMBL" id="QGKW02000007">
    <property type="protein sequence ID" value="KAF2617128.1"/>
    <property type="molecule type" value="Genomic_DNA"/>
</dbReference>
<reference evidence="1" key="1">
    <citation type="submission" date="2019-12" db="EMBL/GenBank/DDBJ databases">
        <title>Genome sequencing and annotation of Brassica cretica.</title>
        <authorList>
            <person name="Studholme D.J."/>
            <person name="Sarris P.F."/>
        </authorList>
    </citation>
    <scope>NUCLEOTIDE SEQUENCE</scope>
    <source>
        <strain evidence="1">PFS-001/15</strain>
        <tissue evidence="1">Leaf</tissue>
    </source>
</reference>
<name>A0A8S9MFV8_BRACR</name>
<gene>
    <name evidence="1" type="ORF">F2Q68_00041237</name>
</gene>
<protein>
    <submittedName>
        <fullName evidence="1">Uncharacterized protein</fullName>
    </submittedName>
</protein>
<sequence>MRRSIRAMTPASVVNVCWKMCMFLSRHTQYMIQCSKSLITAGNPEDETT</sequence>
<evidence type="ECO:0000313" key="2">
    <source>
        <dbReference type="Proteomes" id="UP000712281"/>
    </source>
</evidence>
<organism evidence="1 2">
    <name type="scientific">Brassica cretica</name>
    <name type="common">Mustard</name>
    <dbReference type="NCBI Taxonomy" id="69181"/>
    <lineage>
        <taxon>Eukaryota</taxon>
        <taxon>Viridiplantae</taxon>
        <taxon>Streptophyta</taxon>
        <taxon>Embryophyta</taxon>
        <taxon>Tracheophyta</taxon>
        <taxon>Spermatophyta</taxon>
        <taxon>Magnoliopsida</taxon>
        <taxon>eudicotyledons</taxon>
        <taxon>Gunneridae</taxon>
        <taxon>Pentapetalae</taxon>
        <taxon>rosids</taxon>
        <taxon>malvids</taxon>
        <taxon>Brassicales</taxon>
        <taxon>Brassicaceae</taxon>
        <taxon>Brassiceae</taxon>
        <taxon>Brassica</taxon>
    </lineage>
</organism>
<dbReference type="AlphaFoldDB" id="A0A8S9MFV8"/>
<proteinExistence type="predicted"/>